<reference evidence="2" key="1">
    <citation type="submission" date="2019-08" db="EMBL/GenBank/DDBJ databases">
        <authorList>
            <person name="Kucharzyk K."/>
            <person name="Murdoch R.W."/>
            <person name="Higgins S."/>
            <person name="Loffler F."/>
        </authorList>
    </citation>
    <scope>NUCLEOTIDE SEQUENCE</scope>
</reference>
<proteinExistence type="predicted"/>
<dbReference type="EMBL" id="VSSQ01073703">
    <property type="protein sequence ID" value="MPN24754.1"/>
    <property type="molecule type" value="Genomic_DNA"/>
</dbReference>
<name>A0A645GLD8_9ZZZZ</name>
<evidence type="ECO:0000256" key="1">
    <source>
        <dbReference type="SAM" id="MobiDB-lite"/>
    </source>
</evidence>
<protein>
    <submittedName>
        <fullName evidence="2">Uncharacterized protein</fullName>
    </submittedName>
</protein>
<accession>A0A645GLD8</accession>
<dbReference type="AlphaFoldDB" id="A0A645GLD8"/>
<comment type="caution">
    <text evidence="2">The sequence shown here is derived from an EMBL/GenBank/DDBJ whole genome shotgun (WGS) entry which is preliminary data.</text>
</comment>
<gene>
    <name evidence="2" type="ORF">SDC9_172156</name>
</gene>
<evidence type="ECO:0000313" key="2">
    <source>
        <dbReference type="EMBL" id="MPN24754.1"/>
    </source>
</evidence>
<feature type="compositionally biased region" description="Basic and acidic residues" evidence="1">
    <location>
        <begin position="1"/>
        <end position="13"/>
    </location>
</feature>
<feature type="region of interest" description="Disordered" evidence="1">
    <location>
        <begin position="1"/>
        <end position="26"/>
    </location>
</feature>
<sequence length="50" mass="5463">MLKETLTADRRAAAENNAKTGEETEEKYREFAADAISLIVGDDRVHVGGI</sequence>
<organism evidence="2">
    <name type="scientific">bioreactor metagenome</name>
    <dbReference type="NCBI Taxonomy" id="1076179"/>
    <lineage>
        <taxon>unclassified sequences</taxon>
        <taxon>metagenomes</taxon>
        <taxon>ecological metagenomes</taxon>
    </lineage>
</organism>